<dbReference type="AlphaFoldDB" id="A0AAQ2C5P3"/>
<gene>
    <name evidence="1" type="ORF">E3O49_10235</name>
</gene>
<evidence type="ECO:0000313" key="2">
    <source>
        <dbReference type="Proteomes" id="UP000297403"/>
    </source>
</evidence>
<sequence>MTEKPSIAQIISGIRFSEESQPLEYLIDSGLLYWINREAFHLHGFALVLDSDEAGQVTGFRMVGQGREPMSYAHEAVAAKERYVNEVLTPQYPPRGHIR</sequence>
<accession>A0AAQ2C5P3</accession>
<dbReference type="RefSeq" id="WP_134451461.1">
    <property type="nucleotide sequence ID" value="NZ_SOFY01000056.1"/>
</dbReference>
<organism evidence="1 2">
    <name type="scientific">Cryobacterium shii</name>
    <dbReference type="NCBI Taxonomy" id="1259235"/>
    <lineage>
        <taxon>Bacteria</taxon>
        <taxon>Bacillati</taxon>
        <taxon>Actinomycetota</taxon>
        <taxon>Actinomycetes</taxon>
        <taxon>Micrococcales</taxon>
        <taxon>Microbacteriaceae</taxon>
        <taxon>Cryobacterium</taxon>
    </lineage>
</organism>
<dbReference type="EMBL" id="SOFY01000056">
    <property type="protein sequence ID" value="TFC45885.1"/>
    <property type="molecule type" value="Genomic_DNA"/>
</dbReference>
<dbReference type="Proteomes" id="UP000297403">
    <property type="component" value="Unassembled WGS sequence"/>
</dbReference>
<evidence type="ECO:0000313" key="1">
    <source>
        <dbReference type="EMBL" id="TFC45885.1"/>
    </source>
</evidence>
<proteinExistence type="predicted"/>
<name>A0AAQ2C5P3_9MICO</name>
<reference evidence="1 2" key="1">
    <citation type="submission" date="2019-03" db="EMBL/GenBank/DDBJ databases">
        <title>Genomics of glacier-inhabiting Cryobacterium strains.</title>
        <authorList>
            <person name="Liu Q."/>
            <person name="Xin Y.-H."/>
        </authorList>
    </citation>
    <scope>NUCLEOTIDE SEQUENCE [LARGE SCALE GENOMIC DNA]</scope>
    <source>
        <strain evidence="2">TMT1-22</strain>
    </source>
</reference>
<keyword evidence="2" id="KW-1185">Reference proteome</keyword>
<comment type="caution">
    <text evidence="1">The sequence shown here is derived from an EMBL/GenBank/DDBJ whole genome shotgun (WGS) entry which is preliminary data.</text>
</comment>
<protein>
    <submittedName>
        <fullName evidence="1">Uncharacterized protein</fullName>
    </submittedName>
</protein>